<dbReference type="Proteomes" id="UP000284908">
    <property type="component" value="Unassembled WGS sequence"/>
</dbReference>
<feature type="domain" description="Bacterial Ig-like" evidence="2">
    <location>
        <begin position="590"/>
        <end position="678"/>
    </location>
</feature>
<organism evidence="3 4">
    <name type="scientific">Rahnella woolbedingensis</name>
    <dbReference type="NCBI Taxonomy" id="1510574"/>
    <lineage>
        <taxon>Bacteria</taxon>
        <taxon>Pseudomonadati</taxon>
        <taxon>Pseudomonadota</taxon>
        <taxon>Gammaproteobacteria</taxon>
        <taxon>Enterobacterales</taxon>
        <taxon>Yersiniaceae</taxon>
        <taxon>Rahnella</taxon>
    </lineage>
</organism>
<dbReference type="InterPro" id="IPR044016">
    <property type="entry name" value="Big_13"/>
</dbReference>
<proteinExistence type="predicted"/>
<keyword evidence="4" id="KW-1185">Reference proteome</keyword>
<feature type="domain" description="Bacterial Ig-like" evidence="2">
    <location>
        <begin position="159"/>
        <end position="243"/>
    </location>
</feature>
<dbReference type="Gene3D" id="3.30.420.430">
    <property type="match status" value="7"/>
</dbReference>
<reference evidence="3 4" key="1">
    <citation type="submission" date="2018-09" db="EMBL/GenBank/DDBJ databases">
        <authorList>
            <person name="Le Fleche-Mateos A."/>
        </authorList>
    </citation>
    <scope>NUCLEOTIDE SEQUENCE [LARGE SCALE GENOMIC DNA]</scope>
    <source>
        <strain evidence="3 4">DSM 27399</strain>
    </source>
</reference>
<evidence type="ECO:0000259" key="2">
    <source>
        <dbReference type="Pfam" id="PF19077"/>
    </source>
</evidence>
<evidence type="ECO:0000256" key="1">
    <source>
        <dbReference type="SAM" id="MobiDB-lite"/>
    </source>
</evidence>
<feature type="domain" description="Bacterial Ig-like" evidence="2">
    <location>
        <begin position="373"/>
        <end position="461"/>
    </location>
</feature>
<gene>
    <name evidence="3" type="ORF">D6C13_24915</name>
</gene>
<accession>A0A419N1R0</accession>
<protein>
    <recommendedName>
        <fullName evidence="2">Bacterial Ig-like domain-containing protein</fullName>
    </recommendedName>
</protein>
<dbReference type="AlphaFoldDB" id="A0A419N1R0"/>
<evidence type="ECO:0000313" key="4">
    <source>
        <dbReference type="Proteomes" id="UP000284908"/>
    </source>
</evidence>
<name>A0A419N1R0_9GAMM</name>
<feature type="region of interest" description="Disordered" evidence="1">
    <location>
        <begin position="40"/>
        <end position="60"/>
    </location>
</feature>
<feature type="region of interest" description="Disordered" evidence="1">
    <location>
        <begin position="131"/>
        <end position="176"/>
    </location>
</feature>
<feature type="domain" description="Bacterial Ig-like" evidence="2">
    <location>
        <begin position="269"/>
        <end position="351"/>
    </location>
</feature>
<comment type="caution">
    <text evidence="3">The sequence shown here is derived from an EMBL/GenBank/DDBJ whole genome shotgun (WGS) entry which is preliminary data.</text>
</comment>
<dbReference type="EMBL" id="RAHH01000060">
    <property type="protein sequence ID" value="RJT31505.1"/>
    <property type="molecule type" value="Genomic_DNA"/>
</dbReference>
<evidence type="ECO:0000313" key="3">
    <source>
        <dbReference type="EMBL" id="RJT31505.1"/>
    </source>
</evidence>
<sequence length="967" mass="100801">MGTSDSSAGYSVETVATNADVFATPEISYIIDDVGLHTGQVTDGGKTDDKQPELHGTGEPGSVVTVTMYGPSTGKTYTLGHVTVGNDGTWSYQFTGKQGLQSGNNVFHVTTTDTDGHTLTGDSYTVALTGSNADDNTPPDITPPDTPNIYAAQETNDDGTQHGVKSGGTTEDSTPELLGAAEPDSIVTIYDGAVVIGSVAADSEGNWTYDVSQALADGKHTFTVTATDAAGNTSDHSPSYIVDVETADITPPDAPVIENYHDDVGDYKGDFKSGTTTDDATPELKGHAEANSIVKVYEGSTLLGSTTAHDDGSWSFTPSARTDGSHTFTATATDAAGNVSAHSGNFVVNVDVPDTTPPEVPVFTNAYGTAEDGAKDGTGVSNGGTLHDTTPELAGVAEPGSVVKIYDGSVLIGSTTTGADHRWAFDVSGALSEGKHTFFATATDAAGNTSAHSGNFVVNVDVPDTTPPEVPVFTSAYGTAEDGTKDGTGASNGGTLHDTTPELAGVAEPGSVVKIYDGSVLIGSATTGADHRWAFDVSGALSEGKHTFFATATDAAGNTSAHSGNFVVNIDVPDITPPDAPTIIDFYDDAGDSKGHDINGGTTDDTTPTLNGQAEANSIVKVYEGSTLLGSTTAKADGSWSYTTPVRTDGKHDFTATATDAAGNVSAHSGDFVVNIDTAPVGVSGFEDFQQVDHPYDQFSSFTTDSGLKIESSVSNARWARFRLVDHPELDNTCILNQQFSLMTFTLPGAADTVSFYGNGQERESMTAKDRIHAYDAKGNEVAISISVKDATHAETTAHVVVGYHYTITPASGQHIASFTTEHLDVIDDVSWYSANAQHANLQSAMLTSPDAVEHHDILTLAQIDDSHKSTAAVDITDHVQNTLHLTLNDILSEAHPNLFVQDGKQQLAVTGDQGDVVELKVDDLAHNTWQDSGAVTAGGIQYEVYQHAGSDVELLVQHGLELHQVS</sequence>
<feature type="domain" description="Bacterial Ig-like" evidence="2">
    <location>
        <begin position="37"/>
        <end position="126"/>
    </location>
</feature>
<feature type="domain" description="Bacterial Ig-like" evidence="2">
    <location>
        <begin position="484"/>
        <end position="571"/>
    </location>
</feature>
<dbReference type="Pfam" id="PF19077">
    <property type="entry name" value="Big_13"/>
    <property type="match status" value="6"/>
</dbReference>
<dbReference type="NCBIfam" id="NF033510">
    <property type="entry name" value="Ca_tandemer"/>
    <property type="match status" value="6"/>
</dbReference>